<protein>
    <submittedName>
        <fullName evidence="3">Uncharacterized protein</fullName>
    </submittedName>
</protein>
<dbReference type="HOGENOM" id="CLU_557802_0_0_1"/>
<evidence type="ECO:0000256" key="2">
    <source>
        <dbReference type="SAM" id="Phobius"/>
    </source>
</evidence>
<dbReference type="RefSeq" id="XP_007786967.1">
    <property type="nucleotide sequence ID" value="XM_007788777.1"/>
</dbReference>
<keyword evidence="2" id="KW-0812">Transmembrane</keyword>
<name>U1I1K5_ENDPU</name>
<feature type="compositionally biased region" description="Basic and acidic residues" evidence="1">
    <location>
        <begin position="386"/>
        <end position="396"/>
    </location>
</feature>
<feature type="region of interest" description="Disordered" evidence="1">
    <location>
        <begin position="80"/>
        <end position="108"/>
    </location>
</feature>
<dbReference type="Pfam" id="PF12273">
    <property type="entry name" value="RCR"/>
    <property type="match status" value="1"/>
</dbReference>
<dbReference type="GO" id="GO:0016192">
    <property type="term" value="P:vesicle-mediated transport"/>
    <property type="evidence" value="ECO:0007669"/>
    <property type="project" value="TreeGrafter"/>
</dbReference>
<dbReference type="eggNOG" id="ENOG502S8F1">
    <property type="taxonomic scope" value="Eukaryota"/>
</dbReference>
<dbReference type="Proteomes" id="UP000019373">
    <property type="component" value="Unassembled WGS sequence"/>
</dbReference>
<dbReference type="EMBL" id="KE720798">
    <property type="protein sequence ID" value="ERF75809.1"/>
    <property type="molecule type" value="Genomic_DNA"/>
</dbReference>
<evidence type="ECO:0000313" key="4">
    <source>
        <dbReference type="Proteomes" id="UP000019373"/>
    </source>
</evidence>
<reference evidence="4" key="1">
    <citation type="journal article" date="2014" name="BMC Genomics">
        <title>Genome characteristics reveal the impact of lichenization on lichen-forming fungus Endocarpon pusillum Hedwig (Verrucariales, Ascomycota).</title>
        <authorList>
            <person name="Wang Y.-Y."/>
            <person name="Liu B."/>
            <person name="Zhang X.-Y."/>
            <person name="Zhou Q.-M."/>
            <person name="Zhang T."/>
            <person name="Li H."/>
            <person name="Yu Y.-F."/>
            <person name="Zhang X.-L."/>
            <person name="Hao X.-Y."/>
            <person name="Wang M."/>
            <person name="Wang L."/>
            <person name="Wei J.-C."/>
        </authorList>
    </citation>
    <scope>NUCLEOTIDE SEQUENCE [LARGE SCALE GENOMIC DNA]</scope>
    <source>
        <strain evidence="4">Z07020 / HMAS-L-300199</strain>
    </source>
</reference>
<evidence type="ECO:0000313" key="3">
    <source>
        <dbReference type="EMBL" id="ERF75809.1"/>
    </source>
</evidence>
<dbReference type="InterPro" id="IPR020999">
    <property type="entry name" value="Chitin_synth_reg_RCR"/>
</dbReference>
<evidence type="ECO:0000256" key="1">
    <source>
        <dbReference type="SAM" id="MobiDB-lite"/>
    </source>
</evidence>
<dbReference type="PANTHER" id="PTHR28187:SF1">
    <property type="entry name" value="PROTEIN RCR1-RELATED"/>
    <property type="match status" value="1"/>
</dbReference>
<feature type="region of interest" description="Disordered" evidence="1">
    <location>
        <begin position="384"/>
        <end position="489"/>
    </location>
</feature>
<keyword evidence="2" id="KW-1133">Transmembrane helix</keyword>
<sequence length="489" mass="52885">MARCYDRYGRVYTCNRAWNTWGRWVLFAVIVISFILFFFLFSCLSARRRRKRGLQPFYGTGWVGNTPAGHGAATYNPQYQNQTQQQPQYGNQPAPAYGQGQEGGYYNQNQGGYGGNQGYYGGQQTGATELQPPSNAYRAGDQVYEPPAGPPPGKDGIFTFFVHCWLLLTGPSPEIRRDRPGTCTCSATTLAATKPTALILSYLTLPFPSPRSTPHSGSVQQEKPGRGHHVHHDQRDPKCAADLLELGQLHAKGVLQVAGHHRHHRGGDDRRVGALVLPAARGNGPSTRMWMRRRPRAIAAANPYTGGYTPNYGPPAYNGPNTATFDVPGQKINGDSLPAMPTWADAKVENSNPYGGDVEMGDIAQPGQAPGVIPVAAAAGRTSRGGYRELPHHDDSLDQPGSYRGANSTHPYGSDLGAQTLMPQNTAYDPPPPPPQPRFDHFQAATAGSTSFPRSSPFAPTYNAYAADEGSSSRQAGPPSLLQVGRRPM</sequence>
<keyword evidence="4" id="KW-1185">Reference proteome</keyword>
<proteinExistence type="predicted"/>
<accession>U1I1K5</accession>
<feature type="compositionally biased region" description="Polar residues" evidence="1">
    <location>
        <begin position="210"/>
        <end position="221"/>
    </location>
</feature>
<dbReference type="AlphaFoldDB" id="U1I1K5"/>
<gene>
    <name evidence="3" type="ORF">EPUS_01639</name>
</gene>
<dbReference type="OrthoDB" id="3556830at2759"/>
<dbReference type="GeneID" id="19236694"/>
<dbReference type="PANTHER" id="PTHR28187">
    <property type="entry name" value="PROTEIN RCR1-RELATED"/>
    <property type="match status" value="1"/>
</dbReference>
<keyword evidence="2" id="KW-0472">Membrane</keyword>
<feature type="region of interest" description="Disordered" evidence="1">
    <location>
        <begin position="209"/>
        <end position="233"/>
    </location>
</feature>
<feature type="transmembrane region" description="Helical" evidence="2">
    <location>
        <begin position="24"/>
        <end position="44"/>
    </location>
</feature>
<organism evidence="3 4">
    <name type="scientific">Endocarpon pusillum (strain Z07020 / HMAS-L-300199)</name>
    <name type="common">Lichen-forming fungus</name>
    <dbReference type="NCBI Taxonomy" id="1263415"/>
    <lineage>
        <taxon>Eukaryota</taxon>
        <taxon>Fungi</taxon>
        <taxon>Dikarya</taxon>
        <taxon>Ascomycota</taxon>
        <taxon>Pezizomycotina</taxon>
        <taxon>Eurotiomycetes</taxon>
        <taxon>Chaetothyriomycetidae</taxon>
        <taxon>Verrucariales</taxon>
        <taxon>Verrucariaceae</taxon>
        <taxon>Endocarpon</taxon>
    </lineage>
</organism>